<protein>
    <submittedName>
        <fullName evidence="2">Membrane protein</fullName>
    </submittedName>
</protein>
<feature type="transmembrane region" description="Helical" evidence="1">
    <location>
        <begin position="91"/>
        <end position="111"/>
    </location>
</feature>
<accession>A0A9W6RLQ4</accession>
<dbReference type="InterPro" id="IPR021414">
    <property type="entry name" value="DUF3054"/>
</dbReference>
<dbReference type="Proteomes" id="UP001165135">
    <property type="component" value="Unassembled WGS sequence"/>
</dbReference>
<comment type="caution">
    <text evidence="2">The sequence shown here is derived from an EMBL/GenBank/DDBJ whole genome shotgun (WGS) entry which is preliminary data.</text>
</comment>
<evidence type="ECO:0000313" key="3">
    <source>
        <dbReference type="Proteomes" id="UP001165135"/>
    </source>
</evidence>
<keyword evidence="1" id="KW-1133">Transmembrane helix</keyword>
<keyword evidence="1" id="KW-0812">Transmembrane</keyword>
<feature type="transmembrane region" description="Helical" evidence="1">
    <location>
        <begin position="65"/>
        <end position="84"/>
    </location>
</feature>
<gene>
    <name evidence="2" type="ORF">Airi01_045890</name>
</gene>
<dbReference type="Pfam" id="PF11255">
    <property type="entry name" value="DUF3054"/>
    <property type="match status" value="1"/>
</dbReference>
<feature type="transmembrane region" description="Helical" evidence="1">
    <location>
        <begin position="117"/>
        <end position="138"/>
    </location>
</feature>
<sequence length="148" mass="15359">MAHADAEGDLRACRMSARWVGRDAAAHTTLGPMRMVTAAVLDLCCVLAFVLIGRASHSEGETLAGAAKTAWPFLAGLLIGWLVTRGWRRPAALLATGAGVWLATVAAGMALRAVSGQGIAATFVLVALVFLGLAMFGWRAVAGRRMAA</sequence>
<dbReference type="AlphaFoldDB" id="A0A9W6RLQ4"/>
<evidence type="ECO:0000256" key="1">
    <source>
        <dbReference type="SAM" id="Phobius"/>
    </source>
</evidence>
<reference evidence="2" key="1">
    <citation type="submission" date="2023-03" db="EMBL/GenBank/DDBJ databases">
        <title>Actinoallomurus iriomotensis NBRC 103681.</title>
        <authorList>
            <person name="Ichikawa N."/>
            <person name="Sato H."/>
            <person name="Tonouchi N."/>
        </authorList>
    </citation>
    <scope>NUCLEOTIDE SEQUENCE</scope>
    <source>
        <strain evidence="2">NBRC 103681</strain>
    </source>
</reference>
<keyword evidence="1" id="KW-0472">Membrane</keyword>
<dbReference type="EMBL" id="BSTJ01000005">
    <property type="protein sequence ID" value="GLY76322.1"/>
    <property type="molecule type" value="Genomic_DNA"/>
</dbReference>
<proteinExistence type="predicted"/>
<name>A0A9W6RLQ4_9ACTN</name>
<feature type="transmembrane region" description="Helical" evidence="1">
    <location>
        <begin position="35"/>
        <end position="53"/>
    </location>
</feature>
<evidence type="ECO:0000313" key="2">
    <source>
        <dbReference type="EMBL" id="GLY76322.1"/>
    </source>
</evidence>
<organism evidence="2 3">
    <name type="scientific">Actinoallomurus iriomotensis</name>
    <dbReference type="NCBI Taxonomy" id="478107"/>
    <lineage>
        <taxon>Bacteria</taxon>
        <taxon>Bacillati</taxon>
        <taxon>Actinomycetota</taxon>
        <taxon>Actinomycetes</taxon>
        <taxon>Streptosporangiales</taxon>
        <taxon>Thermomonosporaceae</taxon>
        <taxon>Actinoallomurus</taxon>
    </lineage>
</organism>